<reference evidence="3" key="1">
    <citation type="submission" date="2018-01" db="EMBL/GenBank/DDBJ databases">
        <title>An insight into the sialome of Amazonian anophelines.</title>
        <authorList>
            <person name="Ribeiro J.M."/>
            <person name="Scarpassa V."/>
            <person name="Calvo E."/>
        </authorList>
    </citation>
    <scope>NUCLEOTIDE SEQUENCE</scope>
    <source>
        <tissue evidence="3">Salivary glands</tissue>
    </source>
</reference>
<evidence type="ECO:0000256" key="1">
    <source>
        <dbReference type="SAM" id="MobiDB-lite"/>
    </source>
</evidence>
<organism evidence="3">
    <name type="scientific">Anopheles marajoara</name>
    <dbReference type="NCBI Taxonomy" id="58244"/>
    <lineage>
        <taxon>Eukaryota</taxon>
        <taxon>Metazoa</taxon>
        <taxon>Ecdysozoa</taxon>
        <taxon>Arthropoda</taxon>
        <taxon>Hexapoda</taxon>
        <taxon>Insecta</taxon>
        <taxon>Pterygota</taxon>
        <taxon>Neoptera</taxon>
        <taxon>Endopterygota</taxon>
        <taxon>Diptera</taxon>
        <taxon>Nematocera</taxon>
        <taxon>Culicoidea</taxon>
        <taxon>Culicidae</taxon>
        <taxon>Anophelinae</taxon>
        <taxon>Anopheles</taxon>
    </lineage>
</organism>
<dbReference type="EMBL" id="GGFJ01014251">
    <property type="protein sequence ID" value="MBW63392.1"/>
    <property type="molecule type" value="Transcribed_RNA"/>
</dbReference>
<feature type="chain" id="PRO_5014604342" evidence="2">
    <location>
        <begin position="20"/>
        <end position="72"/>
    </location>
</feature>
<dbReference type="AlphaFoldDB" id="A0A2M4CDI0"/>
<feature type="signal peptide" evidence="2">
    <location>
        <begin position="1"/>
        <end position="19"/>
    </location>
</feature>
<accession>A0A2M4CDI0</accession>
<feature type="region of interest" description="Disordered" evidence="1">
    <location>
        <begin position="19"/>
        <end position="50"/>
    </location>
</feature>
<name>A0A2M4CDI0_9DIPT</name>
<proteinExistence type="predicted"/>
<evidence type="ECO:0000256" key="2">
    <source>
        <dbReference type="SAM" id="SignalP"/>
    </source>
</evidence>
<evidence type="ECO:0000313" key="3">
    <source>
        <dbReference type="EMBL" id="MBW63392.1"/>
    </source>
</evidence>
<sequence length="72" mass="7582">MSRCVQWMLLLALGSVARRSPRPATPCTSQAKGLPGPYQPALGSVSPGSPSHPTCLKALVQISARRHTTGML</sequence>
<keyword evidence="2" id="KW-0732">Signal</keyword>
<protein>
    <submittedName>
        <fullName evidence="3">Putative secreted protein</fullName>
    </submittedName>
</protein>